<evidence type="ECO:0000313" key="1">
    <source>
        <dbReference type="EMBL" id="TFK24198.1"/>
    </source>
</evidence>
<evidence type="ECO:0000313" key="2">
    <source>
        <dbReference type="Proteomes" id="UP000307440"/>
    </source>
</evidence>
<accession>A0A5C3L7I2</accession>
<name>A0A5C3L7I2_COPMA</name>
<keyword evidence="2" id="KW-1185">Reference proteome</keyword>
<dbReference type="EMBL" id="ML210204">
    <property type="protein sequence ID" value="TFK24198.1"/>
    <property type="molecule type" value="Genomic_DNA"/>
</dbReference>
<organism evidence="1 2">
    <name type="scientific">Coprinopsis marcescibilis</name>
    <name type="common">Agaric fungus</name>
    <name type="synonym">Psathyrella marcescibilis</name>
    <dbReference type="NCBI Taxonomy" id="230819"/>
    <lineage>
        <taxon>Eukaryota</taxon>
        <taxon>Fungi</taxon>
        <taxon>Dikarya</taxon>
        <taxon>Basidiomycota</taxon>
        <taxon>Agaricomycotina</taxon>
        <taxon>Agaricomycetes</taxon>
        <taxon>Agaricomycetidae</taxon>
        <taxon>Agaricales</taxon>
        <taxon>Agaricineae</taxon>
        <taxon>Psathyrellaceae</taxon>
        <taxon>Coprinopsis</taxon>
    </lineage>
</organism>
<sequence>MEFPTQKLTFTYGSGCPRPHEDNTLYISTSRPTAGTPGSPGDVFIVVMGSLETTLEYVAVYAKYDKGWQRWREESYPTRLRHPLPQFQDRVLGVNSPSKTGLFSFKWLGSDRSCTHLGAYSSVRQEASRVLAAYLATHSRNTHRNSDIQFRNSFVHNYRASDGESLELSYPPPHPSQYEMQAPATQLPYTHHGQQLYEQPSAVQPQYGIWHDPNGWGMF</sequence>
<dbReference type="Proteomes" id="UP000307440">
    <property type="component" value="Unassembled WGS sequence"/>
</dbReference>
<proteinExistence type="predicted"/>
<reference evidence="1 2" key="1">
    <citation type="journal article" date="2019" name="Nat. Ecol. Evol.">
        <title>Megaphylogeny resolves global patterns of mushroom evolution.</title>
        <authorList>
            <person name="Varga T."/>
            <person name="Krizsan K."/>
            <person name="Foldi C."/>
            <person name="Dima B."/>
            <person name="Sanchez-Garcia M."/>
            <person name="Sanchez-Ramirez S."/>
            <person name="Szollosi G.J."/>
            <person name="Szarkandi J.G."/>
            <person name="Papp V."/>
            <person name="Albert L."/>
            <person name="Andreopoulos W."/>
            <person name="Angelini C."/>
            <person name="Antonin V."/>
            <person name="Barry K.W."/>
            <person name="Bougher N.L."/>
            <person name="Buchanan P."/>
            <person name="Buyck B."/>
            <person name="Bense V."/>
            <person name="Catcheside P."/>
            <person name="Chovatia M."/>
            <person name="Cooper J."/>
            <person name="Damon W."/>
            <person name="Desjardin D."/>
            <person name="Finy P."/>
            <person name="Geml J."/>
            <person name="Haridas S."/>
            <person name="Hughes K."/>
            <person name="Justo A."/>
            <person name="Karasinski D."/>
            <person name="Kautmanova I."/>
            <person name="Kiss B."/>
            <person name="Kocsube S."/>
            <person name="Kotiranta H."/>
            <person name="LaButti K.M."/>
            <person name="Lechner B.E."/>
            <person name="Liimatainen K."/>
            <person name="Lipzen A."/>
            <person name="Lukacs Z."/>
            <person name="Mihaltcheva S."/>
            <person name="Morgado L.N."/>
            <person name="Niskanen T."/>
            <person name="Noordeloos M.E."/>
            <person name="Ohm R.A."/>
            <person name="Ortiz-Santana B."/>
            <person name="Ovrebo C."/>
            <person name="Racz N."/>
            <person name="Riley R."/>
            <person name="Savchenko A."/>
            <person name="Shiryaev A."/>
            <person name="Soop K."/>
            <person name="Spirin V."/>
            <person name="Szebenyi C."/>
            <person name="Tomsovsky M."/>
            <person name="Tulloss R.E."/>
            <person name="Uehling J."/>
            <person name="Grigoriev I.V."/>
            <person name="Vagvolgyi C."/>
            <person name="Papp T."/>
            <person name="Martin F.M."/>
            <person name="Miettinen O."/>
            <person name="Hibbett D.S."/>
            <person name="Nagy L.G."/>
        </authorList>
    </citation>
    <scope>NUCLEOTIDE SEQUENCE [LARGE SCALE GENOMIC DNA]</scope>
    <source>
        <strain evidence="1 2">CBS 121175</strain>
    </source>
</reference>
<dbReference type="AlphaFoldDB" id="A0A5C3L7I2"/>
<protein>
    <submittedName>
        <fullName evidence="1">Uncharacterized protein</fullName>
    </submittedName>
</protein>
<gene>
    <name evidence="1" type="ORF">FA15DRAFT_669739</name>
</gene>